<comment type="similarity">
    <text evidence="1">Belongs to the 5'-nucleotidase family.</text>
</comment>
<dbReference type="OrthoDB" id="9793179at2"/>
<dbReference type="GO" id="GO:0008253">
    <property type="term" value="F:5'-nucleotidase activity"/>
    <property type="evidence" value="ECO:0007669"/>
    <property type="project" value="TreeGrafter"/>
</dbReference>
<dbReference type="Gene3D" id="3.90.780.10">
    <property type="entry name" value="5'-Nucleotidase, C-terminal domain"/>
    <property type="match status" value="1"/>
</dbReference>
<evidence type="ECO:0000313" key="3">
    <source>
        <dbReference type="EMBL" id="AYC29977.1"/>
    </source>
</evidence>
<dbReference type="PIRSF" id="PIRSF036361">
    <property type="entry name" value="YunD"/>
    <property type="match status" value="1"/>
</dbReference>
<dbReference type="InterPro" id="IPR029052">
    <property type="entry name" value="Metallo-depent_PP-like"/>
</dbReference>
<dbReference type="Gene3D" id="3.60.21.10">
    <property type="match status" value="1"/>
</dbReference>
<reference evidence="4" key="1">
    <citation type="submission" date="2018-09" db="EMBL/GenBank/DDBJ databases">
        <authorList>
            <person name="Zhu H."/>
        </authorList>
    </citation>
    <scope>NUCLEOTIDE SEQUENCE [LARGE SCALE GENOMIC DNA]</scope>
    <source>
        <strain evidence="4">K2R23-3</strain>
    </source>
</reference>
<organism evidence="3 4">
    <name type="scientific">Paenisporosarcina cavernae</name>
    <dbReference type="NCBI Taxonomy" id="2320858"/>
    <lineage>
        <taxon>Bacteria</taxon>
        <taxon>Bacillati</taxon>
        <taxon>Bacillota</taxon>
        <taxon>Bacilli</taxon>
        <taxon>Bacillales</taxon>
        <taxon>Caryophanaceae</taxon>
        <taxon>Paenisporosarcina</taxon>
    </lineage>
</organism>
<dbReference type="Proteomes" id="UP000265725">
    <property type="component" value="Chromosome"/>
</dbReference>
<dbReference type="PANTHER" id="PTHR11575:SF23">
    <property type="entry name" value="5-NUCLEOTIDASE FAMILY PROTEIN"/>
    <property type="match status" value="1"/>
</dbReference>
<dbReference type="EMBL" id="CP032418">
    <property type="protein sequence ID" value="AYC29977.1"/>
    <property type="molecule type" value="Genomic_DNA"/>
</dbReference>
<dbReference type="GO" id="GO:0008768">
    <property type="term" value="F:UDP-sugar diphosphatase activity"/>
    <property type="evidence" value="ECO:0007669"/>
    <property type="project" value="TreeGrafter"/>
</dbReference>
<dbReference type="GO" id="GO:0009166">
    <property type="term" value="P:nucleotide catabolic process"/>
    <property type="evidence" value="ECO:0007669"/>
    <property type="project" value="InterPro"/>
</dbReference>
<accession>A0A385YVQ9</accession>
<dbReference type="AlphaFoldDB" id="A0A385YVQ9"/>
<dbReference type="KEGG" id="paek:D3873_08855"/>
<dbReference type="SUPFAM" id="SSF55816">
    <property type="entry name" value="5'-nucleotidase (syn. UDP-sugar hydrolase), C-terminal domain"/>
    <property type="match status" value="1"/>
</dbReference>
<dbReference type="PANTHER" id="PTHR11575">
    <property type="entry name" value="5'-NUCLEOTIDASE-RELATED"/>
    <property type="match status" value="1"/>
</dbReference>
<dbReference type="InterPro" id="IPR006179">
    <property type="entry name" value="5_nucleotidase/apyrase"/>
</dbReference>
<evidence type="ECO:0000313" key="4">
    <source>
        <dbReference type="Proteomes" id="UP000265725"/>
    </source>
</evidence>
<dbReference type="PRINTS" id="PR01607">
    <property type="entry name" value="APYRASEFAMLY"/>
</dbReference>
<dbReference type="RefSeq" id="WP_119883713.1">
    <property type="nucleotide sequence ID" value="NZ_CP032418.1"/>
</dbReference>
<keyword evidence="1" id="KW-0547">Nucleotide-binding</keyword>
<feature type="domain" description="Calcineurin-like phosphoesterase" evidence="2">
    <location>
        <begin position="7"/>
        <end position="204"/>
    </location>
</feature>
<keyword evidence="1" id="KW-0378">Hydrolase</keyword>
<proteinExistence type="inferred from homology"/>
<evidence type="ECO:0000256" key="1">
    <source>
        <dbReference type="RuleBase" id="RU362119"/>
    </source>
</evidence>
<dbReference type="Pfam" id="PF00149">
    <property type="entry name" value="Metallophos"/>
    <property type="match status" value="1"/>
</dbReference>
<dbReference type="GO" id="GO:0000166">
    <property type="term" value="F:nucleotide binding"/>
    <property type="evidence" value="ECO:0007669"/>
    <property type="project" value="UniProtKB-KW"/>
</dbReference>
<dbReference type="InterPro" id="IPR004843">
    <property type="entry name" value="Calcineurin-like_PHP"/>
</dbReference>
<dbReference type="InterPro" id="IPR036907">
    <property type="entry name" value="5'-Nucleotdase_C_sf"/>
</dbReference>
<dbReference type="CDD" id="cd00845">
    <property type="entry name" value="MPP_UshA_N_like"/>
    <property type="match status" value="1"/>
</dbReference>
<evidence type="ECO:0000259" key="2">
    <source>
        <dbReference type="Pfam" id="PF00149"/>
    </source>
</evidence>
<gene>
    <name evidence="3" type="ORF">D3873_08855</name>
</gene>
<dbReference type="GO" id="GO:0030288">
    <property type="term" value="C:outer membrane-bounded periplasmic space"/>
    <property type="evidence" value="ECO:0007669"/>
    <property type="project" value="TreeGrafter"/>
</dbReference>
<dbReference type="InterPro" id="IPR011240">
    <property type="entry name" value="Pesterase_YunD"/>
</dbReference>
<name>A0A385YVQ9_9BACL</name>
<sequence length="453" mass="51964">MSEFIYFYHTNDLHSHFSHWPKIQMFLYERQLLHNEAAEDCFTLDIGDFIDRSHPFTDATAGKGNSQLLLETNYDFITIGNNEGITLSKEELEQLYPKDMTVLVANLEAKQGEAPTWLHTSAIRVTKKGTKIGFIGVTAPYPLFYEVLGWKISDPLEALSNEMKKLRKEVDIIVVLSHLGIHQDEVIAERFPAVDIIFGAHTHHILHYGKEVGNSLLAAGGKFGQYVGMVELEINDAKNIVNRNAVLYDTNELDTIEDGPSLEEKLVEEGKRLLSKPVLETSEWRNLSKKGMKDFYPLFGDALMEYCNADCAMFPTGIFLQKFPETVATKWDFHQMLPHPINACKITLSQQSFLELYHQANANEFEMVEVKGLGFRGKLLGKMIFRHVEVKNDCIYLQGKVVEKHDTIELATLDMFTFGYFFPQLATAKIEYFLPLFLRDIFRYYLQGKFEQE</sequence>
<protein>
    <submittedName>
        <fullName evidence="3">Bifunctional metallophosphatase/5'-nucleotidase</fullName>
    </submittedName>
</protein>
<keyword evidence="4" id="KW-1185">Reference proteome</keyword>
<dbReference type="SUPFAM" id="SSF56300">
    <property type="entry name" value="Metallo-dependent phosphatases"/>
    <property type="match status" value="1"/>
</dbReference>